<dbReference type="GO" id="GO:0006412">
    <property type="term" value="P:translation"/>
    <property type="evidence" value="ECO:0007669"/>
    <property type="project" value="InterPro"/>
</dbReference>
<evidence type="ECO:0000313" key="6">
    <source>
        <dbReference type="EMBL" id="AYV89130.1"/>
    </source>
</evidence>
<dbReference type="PIRSF" id="PIRSF002190">
    <property type="entry name" value="Ribosomal_L18a"/>
    <property type="match status" value="1"/>
</dbReference>
<dbReference type="SUPFAM" id="SSF160374">
    <property type="entry name" value="RplX-like"/>
    <property type="match status" value="1"/>
</dbReference>
<dbReference type="PANTHER" id="PTHR10052">
    <property type="entry name" value="60S RIBOSOMAL PROTEIN L18A"/>
    <property type="match status" value="1"/>
</dbReference>
<protein>
    <recommendedName>
        <fullName evidence="4">60S ribosomal protein L18a</fullName>
    </recommendedName>
</protein>
<dbReference type="Pfam" id="PF01775">
    <property type="entry name" value="Ribosomal_L18A"/>
    <property type="match status" value="1"/>
</dbReference>
<sequence length="149" mass="17823">MSLSSRARLAPKPRFWYFLKRLKKIKKANGEIVNIKQVQEKKLNDRVRNYGIWLRYNSRTGTHNRYREYRDVSVADAVTQCYRDMGARHRARADTIQIIKIQSIPNSKCRRPNVTQFHKAKLRFPLPTKIDRRFHSPRFTTRIPDARLL</sequence>
<dbReference type="InterPro" id="IPR021138">
    <property type="entry name" value="Ribosomal_eL20_eukaryotes"/>
</dbReference>
<evidence type="ECO:0000259" key="5">
    <source>
        <dbReference type="Pfam" id="PF01775"/>
    </source>
</evidence>
<keyword evidence="2 4" id="KW-0689">Ribosomal protein</keyword>
<dbReference type="GO" id="GO:0005840">
    <property type="term" value="C:ribosome"/>
    <property type="evidence" value="ECO:0007669"/>
    <property type="project" value="UniProtKB-KW"/>
</dbReference>
<dbReference type="Gene3D" id="3.10.20.10">
    <property type="match status" value="2"/>
</dbReference>
<organism evidence="6">
    <name type="scientific">Tetranychus truncatus</name>
    <dbReference type="NCBI Taxonomy" id="93132"/>
    <lineage>
        <taxon>Eukaryota</taxon>
        <taxon>Metazoa</taxon>
        <taxon>Ecdysozoa</taxon>
        <taxon>Arthropoda</taxon>
        <taxon>Chelicerata</taxon>
        <taxon>Arachnida</taxon>
        <taxon>Acari</taxon>
        <taxon>Acariformes</taxon>
        <taxon>Trombidiformes</taxon>
        <taxon>Prostigmata</taxon>
        <taxon>Eleutherengona</taxon>
        <taxon>Raphignathae</taxon>
        <taxon>Tetranychoidea</taxon>
        <taxon>Tetranychidae</taxon>
        <taxon>Tetranychus</taxon>
    </lineage>
</organism>
<dbReference type="GO" id="GO:0003735">
    <property type="term" value="F:structural constituent of ribosome"/>
    <property type="evidence" value="ECO:0007669"/>
    <property type="project" value="InterPro"/>
</dbReference>
<keyword evidence="3 4" id="KW-0687">Ribonucleoprotein</keyword>
<dbReference type="EMBL" id="MH990583">
    <property type="protein sequence ID" value="AYV89130.1"/>
    <property type="molecule type" value="mRNA"/>
</dbReference>
<feature type="domain" description="Large ribosomal subunit protein eL20" evidence="5">
    <location>
        <begin position="54"/>
        <end position="102"/>
    </location>
</feature>
<reference evidence="6" key="1">
    <citation type="submission" date="2018-09" db="EMBL/GenBank/DDBJ databases">
        <title>Comparative analyses of salivary proteins from the facultative symbiont-infected and uninfected Tetranychus truncatus.</title>
        <authorList>
            <person name="Zhu Y.-X."/>
            <person name="Huang H.-J."/>
            <person name="Hong X.-Y."/>
        </authorList>
    </citation>
    <scope>NUCLEOTIDE SEQUENCE</scope>
</reference>
<dbReference type="InterPro" id="IPR023573">
    <property type="entry name" value="Ribosomal_eL20_dom"/>
</dbReference>
<dbReference type="AlphaFoldDB" id="A0A3G5AP54"/>
<accession>A0A3G5AP54</accession>
<dbReference type="FunFam" id="3.10.20.10:FF:000001">
    <property type="entry name" value="60S ribosomal protein L18a"/>
    <property type="match status" value="1"/>
</dbReference>
<evidence type="ECO:0000256" key="2">
    <source>
        <dbReference type="ARBA" id="ARBA00022980"/>
    </source>
</evidence>
<dbReference type="GO" id="GO:1990904">
    <property type="term" value="C:ribonucleoprotein complex"/>
    <property type="evidence" value="ECO:0007669"/>
    <property type="project" value="UniProtKB-KW"/>
</dbReference>
<proteinExistence type="evidence at transcript level"/>
<evidence type="ECO:0000256" key="4">
    <source>
        <dbReference type="PIRNR" id="PIRNR002190"/>
    </source>
</evidence>
<evidence type="ECO:0000256" key="3">
    <source>
        <dbReference type="ARBA" id="ARBA00023274"/>
    </source>
</evidence>
<comment type="similarity">
    <text evidence="1 4">Belongs to the eukaryotic ribosomal protein eL20 family.</text>
</comment>
<evidence type="ECO:0000256" key="1">
    <source>
        <dbReference type="ARBA" id="ARBA00009362"/>
    </source>
</evidence>
<name>A0A3G5AP54_9ACAR</name>